<dbReference type="InterPro" id="IPR002035">
    <property type="entry name" value="VWF_A"/>
</dbReference>
<sequence>NNPLGCSPHSPGYFDGKVAFVRRGSCTFDSKTVNAEDAGATAILIYNDDRDIPGLMALTGTSRKPNIPGWIISKEMGEALASRLQADEALTVFCQWKPVKVWFDMPASSSMTNDTLQISNHGDANMYWRPQVVQYFKGPAGSGTDYQASVGPAPPPFSGATLLALYDGSVVAKDEAKWISLPFAFPLYLSFSEQAAVSTNGAMVFQTGFYEGSDSSPTLGEWDRSSSNPEADFLRGVVAGLWDNLNCSYCKITTREPLTGSDGVDVTAVRYEDMSFPDSDDPLTFEVWLYQDGRVLINVLVFPASAASRSSLQMGLEDIFRSKFLSVPMSSLPWAAGQAFAVTFVPWFMPRGNTRAVVAAQSNVDFSFAFEEVASHSGYLQVYSFEVGKNEARHQVRFSQHNFRLFWDLSDCRTGMEEFTPGRALTRQRTKACRGIDGSQHDDSSCSSQDGGGCADSVYGWTDIWDYRCEDYYALAYCNSTGGYGEAFLEGGALRFGSFSSWVSAGTPTPDVACCACGGGEHGEPNLTGACPTVSCPSHSQGTSIYFGCTCLAGYSGAVHMSDTAPDYYAGGCLAVACPPHSSGADVGSGCSCNSGFLGSIQATSSSPFYDGSCVATTTSTHTVTSTTATTTLTASSATRTSTTLTTTRSTVTNTRTGTTTVTSSTATTTTATTLTTTRSTVTNTRTGTTTVTSSTATTTTATTLTTTRSTVTNTRTGTTTVTSSTTATLTISLTRSTITETVTSTSTITMTSSATTTTTVTTGTVFVTLTRSTCADEGFWPILDASACLSAATSLGFNISWGPHGGYPYIVDGCSVRWESQLFQNIAGDCDPLDDRAFARGCRCSPLNSCICRAQEGFSTSLSLSTTLPPNDTIPCFSEVLILVDYTLGDGARQKDCQSFAADLAGNLSFVLKRKVCVGVITFTENAIYQPTFLDAQNPANLRSAVFGSALPEENVASPDLHAALNLSERTFRFQDGGIKVVVLVSARESSSPEESVRMASKLKDEGVTIFVVSVDEENDMTSRRDKELKEMVSSDDYWFDITWPPNVSDVRRLTSPASQQQPQQQQPQHRRLAHPLYNMLDLLVQDISAVIAYMIDPSPGPAPKYYSAPSPSPSPSSSTAAPSTPTSPSPSSSAAAPSTPTSPSAAVTSTFPASQALLGVGAVGEPPASSMGILPIAVSACIGIVALASGCIAIAVCVRKRRRVQASPNEIIVFSKVLPSAEPQAESAEPQAESAEQKALRAAMAEEDLAWLKLALAEVLNNDNNNNSDFELLLQGAEALVKVLERRQELEEALSQWLHGEELEELGEVQDLHELRKLLEEGKKAKASPDIIRQVEEQLLKLRASEIEGWLIRATENEDSHDLNEWLEEADKFDNDAKSFNVRVDKLVVEEARLKLASVSKLEEAEDTLLKASQAEDLEAIALALAGARAAGVSPDRIRQAEDLLVFLKKQFEAEEELRQAVAEEAVDEICRLMEVARAVGSKGAILEEARLMLESIRDSQEALSQAMRENNLRSLRKAVDKANEHRALLAKVREAEEQKAKLRAEAEAALEEAMHLNLSEDLPEWVTELQEALTDAESVEASPEKIAEAQALLDKLRSMLSAEKMLREAMEGRDLDLIAQRLAEAREAGVNEDLLASMEHKADVIARLLKAMKDGYADDIAEILASHAQEAGLDEALRRDAEEMMKSIRASEEELRRPVREQNMRNLRKIMRGVNMGKQLERMANEHKELLAQLKIKAEGALRTAMAGSDANELAECIDDAKSAGLVETLIKKAERKLSELRLAAAAESALRQALQEHDVLLIAQRYREALLAGAKPELLDEARQVLDAIRLLNEAEAALRQAMASDDIAAIGQSLQAAQAAGVAAEILQEAAELLSAFEIGDLARIAASREKNHRLMRQCARNQRFFAVLDSHLEDTKESRAKRKAAAEDALREAMKRGADLDEVSECLDEAKAIGASPALIKKAEAFKDDLGKTKKADAALREAMELRDLSTVASAYRGALLTGVDPGLVEKAQQLMEELKKIADAEEALRKAMTNRELEPIQKRLDEAKELRSDPELLKKADDLVVELVRLGQAEEALTAAMKEKVLESLAERLDEAKSLGARPLLIKKGESLLADLRNIREKERALIKAMEDRDRNAVAQCRMAAMLAGGDAELLQQSQELLGELQELWKVETTTALTDAMESTDIDALAKLISEAKDANVEPDLVKKAEEWLSYLRRKAAAEDGIRQAMASQNADTISATVEKVRAAEPNPELVKEAEELAQSIRDAAEALAKAIHEKNFKLLRKGVIWAHGRKEMGDLYKRAQEAQAQMMREAFGKDMSIALDTNNYAQMRALHRRAKTLELEDLDVCKRAVAILSKLYEYTVEVQWTHESTAGPSGTEGWRQNPTVEVRVVGAPGSKSVPVFVTMEDMDGPSVVGGAGDPKYGFVLARNERNVPDSCPVLCPGGPTFEDSPYGEGDTASTTATANVEVLQGSRFFAIPSLLDQVKNGGKARFDFLSLSELTCRLLPDFDKAWVHQETVSEELSWNSAKGTAGGPLSGGEKWLKNPQIRIYLDEKDKSPLCVMGLFRLSPDASPDLLVALHAAKNKKSMSYNPHANVNPKGNHTIIAQTDEMFVAGRREVALCLEIKEQDLILEKGAATPPFYFLTSLANAGDEGTFEVELKGTGKFRVEIGGPKKKK</sequence>
<dbReference type="Proteomes" id="UP000626109">
    <property type="component" value="Unassembled WGS sequence"/>
</dbReference>
<dbReference type="CDD" id="cd04818">
    <property type="entry name" value="PA_subtilisin_1"/>
    <property type="match status" value="1"/>
</dbReference>
<protein>
    <recommendedName>
        <fullName evidence="3">VWFA domain-containing protein</fullName>
    </recommendedName>
</protein>
<feature type="non-terminal residue" evidence="4">
    <location>
        <position position="2687"/>
    </location>
</feature>
<dbReference type="Pfam" id="PF02225">
    <property type="entry name" value="PA"/>
    <property type="match status" value="1"/>
</dbReference>
<dbReference type="InterPro" id="IPR046450">
    <property type="entry name" value="PA_dom_sf"/>
</dbReference>
<evidence type="ECO:0000256" key="2">
    <source>
        <dbReference type="SAM" id="MobiDB-lite"/>
    </source>
</evidence>
<keyword evidence="1" id="KW-0175">Coiled coil</keyword>
<reference evidence="4" key="1">
    <citation type="submission" date="2021-02" db="EMBL/GenBank/DDBJ databases">
        <authorList>
            <person name="Dougan E. K."/>
            <person name="Rhodes N."/>
            <person name="Thang M."/>
            <person name="Chan C."/>
        </authorList>
    </citation>
    <scope>NUCLEOTIDE SEQUENCE</scope>
</reference>
<evidence type="ECO:0000256" key="1">
    <source>
        <dbReference type="SAM" id="Coils"/>
    </source>
</evidence>
<dbReference type="PANTHER" id="PTHR24216">
    <property type="entry name" value="PAXILLIN-RELATED"/>
    <property type="match status" value="1"/>
</dbReference>
<feature type="domain" description="VWFA" evidence="3">
    <location>
        <begin position="880"/>
        <end position="1059"/>
    </location>
</feature>
<evidence type="ECO:0000259" key="3">
    <source>
        <dbReference type="PROSITE" id="PS50234"/>
    </source>
</evidence>
<dbReference type="InterPro" id="IPR036465">
    <property type="entry name" value="vWFA_dom_sf"/>
</dbReference>
<comment type="caution">
    <text evidence="4">The sequence shown here is derived from an EMBL/GenBank/DDBJ whole genome shotgun (WGS) entry which is preliminary data.</text>
</comment>
<dbReference type="SUPFAM" id="SSF52025">
    <property type="entry name" value="PA domain"/>
    <property type="match status" value="1"/>
</dbReference>
<feature type="coiled-coil region" evidence="1">
    <location>
        <begin position="2014"/>
        <end position="2042"/>
    </location>
</feature>
<dbReference type="Gene3D" id="3.40.50.410">
    <property type="entry name" value="von Willebrand factor, type A domain"/>
    <property type="match status" value="1"/>
</dbReference>
<feature type="region of interest" description="Disordered" evidence="2">
    <location>
        <begin position="1106"/>
        <end position="1149"/>
    </location>
</feature>
<dbReference type="PROSITE" id="PS50234">
    <property type="entry name" value="VWFA"/>
    <property type="match status" value="1"/>
</dbReference>
<evidence type="ECO:0000313" key="4">
    <source>
        <dbReference type="EMBL" id="CAE8716602.1"/>
    </source>
</evidence>
<accession>A0A813L6P9</accession>
<proteinExistence type="predicted"/>
<feature type="coiled-coil region" evidence="1">
    <location>
        <begin position="2086"/>
        <end position="2140"/>
    </location>
</feature>
<evidence type="ECO:0000313" key="5">
    <source>
        <dbReference type="Proteomes" id="UP000626109"/>
    </source>
</evidence>
<feature type="coiled-coil region" evidence="1">
    <location>
        <begin position="1518"/>
        <end position="1562"/>
    </location>
</feature>
<feature type="coiled-coil region" evidence="1">
    <location>
        <begin position="1677"/>
        <end position="1747"/>
    </location>
</feature>
<name>A0A813L6P9_POLGL</name>
<feature type="region of interest" description="Disordered" evidence="2">
    <location>
        <begin position="1051"/>
        <end position="1072"/>
    </location>
</feature>
<organism evidence="4 5">
    <name type="scientific">Polarella glacialis</name>
    <name type="common">Dinoflagellate</name>
    <dbReference type="NCBI Taxonomy" id="89957"/>
    <lineage>
        <taxon>Eukaryota</taxon>
        <taxon>Sar</taxon>
        <taxon>Alveolata</taxon>
        <taxon>Dinophyceae</taxon>
        <taxon>Suessiales</taxon>
        <taxon>Suessiaceae</taxon>
        <taxon>Polarella</taxon>
    </lineage>
</organism>
<dbReference type="Gene3D" id="3.50.30.30">
    <property type="match status" value="1"/>
</dbReference>
<dbReference type="EMBL" id="CAJNNW010033001">
    <property type="protein sequence ID" value="CAE8716602.1"/>
    <property type="molecule type" value="Genomic_DNA"/>
</dbReference>
<dbReference type="InterPro" id="IPR003137">
    <property type="entry name" value="PA_domain"/>
</dbReference>
<dbReference type="SUPFAM" id="SSF53300">
    <property type="entry name" value="vWA-like"/>
    <property type="match status" value="1"/>
</dbReference>
<dbReference type="PANTHER" id="PTHR24216:SF65">
    <property type="entry name" value="PAXILLIN-LIKE PROTEIN 1"/>
    <property type="match status" value="1"/>
</dbReference>
<gene>
    <name evidence="4" type="ORF">PGLA2088_LOCUS39120</name>
</gene>